<reference evidence="1 2" key="1">
    <citation type="submission" date="2019-10" db="EMBL/GenBank/DDBJ databases">
        <title>Three novel species isolated from a subtropical stream in China.</title>
        <authorList>
            <person name="Lu H."/>
        </authorList>
    </citation>
    <scope>NUCLEOTIDE SEQUENCE [LARGE SCALE GENOMIC DNA]</scope>
    <source>
        <strain evidence="1 2">FT13W</strain>
    </source>
</reference>
<dbReference type="Proteomes" id="UP000468717">
    <property type="component" value="Unassembled WGS sequence"/>
</dbReference>
<accession>A0A6I1I7B2</accession>
<dbReference type="PANTHER" id="PTHR22602:SF0">
    <property type="entry name" value="TRANSFERASE CAF17, MITOCHONDRIAL-RELATED"/>
    <property type="match status" value="1"/>
</dbReference>
<keyword evidence="2" id="KW-1185">Reference proteome</keyword>
<dbReference type="Gene3D" id="3.30.70.1630">
    <property type="match status" value="1"/>
</dbReference>
<dbReference type="EMBL" id="WFLI01000001">
    <property type="protein sequence ID" value="KAB8066803.1"/>
    <property type="molecule type" value="Genomic_DNA"/>
</dbReference>
<dbReference type="Gene3D" id="3.30.70.1400">
    <property type="entry name" value="Aminomethyltransferase beta-barrel domains"/>
    <property type="match status" value="1"/>
</dbReference>
<organism evidence="1 2">
    <name type="scientific">Janthinobacterium violaceinigrum</name>
    <dbReference type="NCBI Taxonomy" id="2654252"/>
    <lineage>
        <taxon>Bacteria</taxon>
        <taxon>Pseudomonadati</taxon>
        <taxon>Pseudomonadota</taxon>
        <taxon>Betaproteobacteria</taxon>
        <taxon>Burkholderiales</taxon>
        <taxon>Oxalobacteraceae</taxon>
        <taxon>Janthinobacterium</taxon>
    </lineage>
</organism>
<dbReference type="SUPFAM" id="SSF103025">
    <property type="entry name" value="Folate-binding domain"/>
    <property type="match status" value="1"/>
</dbReference>
<dbReference type="Gene3D" id="2.40.30.160">
    <property type="match status" value="1"/>
</dbReference>
<sequence>MEIMNNWNQFLTAQGARPVATDGAPDSGAPIAAAPIHDFGQSLTVPQLQDGFVAAITDQGLIDLHGDDAASFLHGQLTNDVEHLSQEQVRLAGYCTPKGRLLASFLMWRNATTIYLQLPRAIQPAIQKRLQMFVLRAKAKLHDASGDEANQVILGLGGKQATAALSAWFPVLPATPFSKVEHASGTLLRVADAFGSARYEWLTSAATARDAWPQLTAQLAKGGSDAWHLSDIHAGIPQITAATQEQFVPQMVNFELLGGVNFKKGCYPGQEIVARSQYLGKLKRRTTLVSIADAAAVAGGELFAVSDPDQPCGMVVNAAPNGAGGIDALVEMKLGAIAEGSSAAGAVRYGSAQGASVHFLPMPYVLDALDL</sequence>
<comment type="caution">
    <text evidence="1">The sequence shown here is derived from an EMBL/GenBank/DDBJ whole genome shotgun (WGS) entry which is preliminary data.</text>
</comment>
<dbReference type="InterPro" id="IPR045179">
    <property type="entry name" value="YgfZ/GcvT"/>
</dbReference>
<gene>
    <name evidence="1" type="ORF">GCN75_00595</name>
</gene>
<proteinExistence type="predicted"/>
<dbReference type="AlphaFoldDB" id="A0A6I1I7B2"/>
<dbReference type="RefSeq" id="WP_152280877.1">
    <property type="nucleotide sequence ID" value="NZ_WFLI01000001.1"/>
</dbReference>
<evidence type="ECO:0000313" key="2">
    <source>
        <dbReference type="Proteomes" id="UP000468717"/>
    </source>
</evidence>
<dbReference type="GO" id="GO:0016226">
    <property type="term" value="P:iron-sulfur cluster assembly"/>
    <property type="evidence" value="ECO:0007669"/>
    <property type="project" value="TreeGrafter"/>
</dbReference>
<evidence type="ECO:0000313" key="1">
    <source>
        <dbReference type="EMBL" id="KAB8066803.1"/>
    </source>
</evidence>
<name>A0A6I1I7B2_9BURK</name>
<protein>
    <submittedName>
        <fullName evidence="1">Folate-binding protein</fullName>
    </submittedName>
</protein>
<dbReference type="InterPro" id="IPR017703">
    <property type="entry name" value="YgfZ/GCV_T_CS"/>
</dbReference>
<dbReference type="NCBIfam" id="TIGR03317">
    <property type="entry name" value="ygfZ_signature"/>
    <property type="match status" value="1"/>
</dbReference>
<dbReference type="PANTHER" id="PTHR22602">
    <property type="entry name" value="TRANSFERASE CAF17, MITOCHONDRIAL-RELATED"/>
    <property type="match status" value="1"/>
</dbReference>